<dbReference type="CDD" id="cd00200">
    <property type="entry name" value="WD40"/>
    <property type="match status" value="1"/>
</dbReference>
<protein>
    <recommendedName>
        <fullName evidence="11">Ribosome biogenesis protein WDR12 homolog</fullName>
    </recommendedName>
</protein>
<dbReference type="GO" id="GO:0000466">
    <property type="term" value="P:maturation of 5.8S rRNA from tricistronic rRNA transcript (SSU-rRNA, 5.8S rRNA, LSU-rRNA)"/>
    <property type="evidence" value="ECO:0007669"/>
    <property type="project" value="UniProtKB-UniRule"/>
</dbReference>
<dbReference type="InterPro" id="IPR015943">
    <property type="entry name" value="WD40/YVTN_repeat-like_dom_sf"/>
</dbReference>
<feature type="region of interest" description="Disordered" evidence="13">
    <location>
        <begin position="531"/>
        <end position="559"/>
    </location>
</feature>
<feature type="repeat" description="WD" evidence="12">
    <location>
        <begin position="564"/>
        <end position="595"/>
    </location>
</feature>
<accession>A0AAW0SXT7</accession>
<name>A0AAW0SXT7_SCYPA</name>
<evidence type="ECO:0000256" key="14">
    <source>
        <dbReference type="SAM" id="Phobius"/>
    </source>
</evidence>
<reference evidence="16 17" key="1">
    <citation type="submission" date="2023-03" db="EMBL/GenBank/DDBJ databases">
        <title>High-quality genome of Scylla paramamosain provides insights in environmental adaptation.</title>
        <authorList>
            <person name="Zhang L."/>
        </authorList>
    </citation>
    <scope>NUCLEOTIDE SEQUENCE [LARGE SCALE GENOMIC DNA]</scope>
    <source>
        <strain evidence="16">LZ_2023a</strain>
        <tissue evidence="16">Muscle</tissue>
    </source>
</reference>
<evidence type="ECO:0000256" key="2">
    <source>
        <dbReference type="ARBA" id="ARBA00006293"/>
    </source>
</evidence>
<comment type="similarity">
    <text evidence="11">Belongs to the WD repeat WDR12/YTM1 family.</text>
</comment>
<feature type="transmembrane region" description="Helical" evidence="14">
    <location>
        <begin position="111"/>
        <end position="130"/>
    </location>
</feature>
<evidence type="ECO:0000259" key="15">
    <source>
        <dbReference type="Pfam" id="PF08154"/>
    </source>
</evidence>
<proteinExistence type="inferred from homology"/>
<gene>
    <name evidence="16" type="ORF">O3P69_019763</name>
</gene>
<dbReference type="PANTHER" id="PTHR12841:SF6">
    <property type="entry name" value="PROTEIN UNC-50 HOMOLOG"/>
    <property type="match status" value="1"/>
</dbReference>
<dbReference type="InterPro" id="IPR012972">
    <property type="entry name" value="NLE"/>
</dbReference>
<evidence type="ECO:0000256" key="6">
    <source>
        <dbReference type="ARBA" id="ARBA00022692"/>
    </source>
</evidence>
<keyword evidence="7" id="KW-0677">Repeat</keyword>
<evidence type="ECO:0000256" key="13">
    <source>
        <dbReference type="SAM" id="MobiDB-lite"/>
    </source>
</evidence>
<dbReference type="PROSITE" id="PS50294">
    <property type="entry name" value="WD_REPEATS_REGION"/>
    <property type="match status" value="3"/>
</dbReference>
<dbReference type="PROSITE" id="PS50082">
    <property type="entry name" value="WD_REPEATS_2"/>
    <property type="match status" value="3"/>
</dbReference>
<dbReference type="FunFam" id="2.130.10.10:FF:001898">
    <property type="entry name" value="Ribosome biogenesis protein WDR12 homolog"/>
    <property type="match status" value="1"/>
</dbReference>
<dbReference type="InterPro" id="IPR007881">
    <property type="entry name" value="UNC-50"/>
</dbReference>
<dbReference type="SMART" id="SM00320">
    <property type="entry name" value="WD40"/>
    <property type="match status" value="6"/>
</dbReference>
<dbReference type="GO" id="GO:0000139">
    <property type="term" value="C:Golgi membrane"/>
    <property type="evidence" value="ECO:0007669"/>
    <property type="project" value="TreeGrafter"/>
</dbReference>
<dbReference type="InterPro" id="IPR036322">
    <property type="entry name" value="WD40_repeat_dom_sf"/>
</dbReference>
<dbReference type="GO" id="GO:0043021">
    <property type="term" value="F:ribonucleoprotein complex binding"/>
    <property type="evidence" value="ECO:0007669"/>
    <property type="project" value="UniProtKB-UniRule"/>
</dbReference>
<dbReference type="SUPFAM" id="SSF50978">
    <property type="entry name" value="WD40 repeat-like"/>
    <property type="match status" value="1"/>
</dbReference>
<evidence type="ECO:0000256" key="1">
    <source>
        <dbReference type="ARBA" id="ARBA00004141"/>
    </source>
</evidence>
<dbReference type="Proteomes" id="UP001487740">
    <property type="component" value="Unassembled WGS sequence"/>
</dbReference>
<organism evidence="16 17">
    <name type="scientific">Scylla paramamosain</name>
    <name type="common">Mud crab</name>
    <dbReference type="NCBI Taxonomy" id="85552"/>
    <lineage>
        <taxon>Eukaryota</taxon>
        <taxon>Metazoa</taxon>
        <taxon>Ecdysozoa</taxon>
        <taxon>Arthropoda</taxon>
        <taxon>Crustacea</taxon>
        <taxon>Multicrustacea</taxon>
        <taxon>Malacostraca</taxon>
        <taxon>Eumalacostraca</taxon>
        <taxon>Eucarida</taxon>
        <taxon>Decapoda</taxon>
        <taxon>Pleocyemata</taxon>
        <taxon>Brachyura</taxon>
        <taxon>Eubrachyura</taxon>
        <taxon>Portunoidea</taxon>
        <taxon>Portunidae</taxon>
        <taxon>Portuninae</taxon>
        <taxon>Scylla</taxon>
    </lineage>
</organism>
<dbReference type="InterPro" id="IPR020472">
    <property type="entry name" value="WD40_PAC1"/>
</dbReference>
<feature type="region of interest" description="Disordered" evidence="13">
    <location>
        <begin position="275"/>
        <end position="295"/>
    </location>
</feature>
<keyword evidence="17" id="KW-1185">Reference proteome</keyword>
<dbReference type="AlphaFoldDB" id="A0AAW0SXT7"/>
<evidence type="ECO:0000256" key="12">
    <source>
        <dbReference type="PROSITE-ProRule" id="PRU00221"/>
    </source>
</evidence>
<keyword evidence="8 14" id="KW-1133">Transmembrane helix</keyword>
<evidence type="ECO:0000256" key="7">
    <source>
        <dbReference type="ARBA" id="ARBA00022737"/>
    </source>
</evidence>
<evidence type="ECO:0000256" key="5">
    <source>
        <dbReference type="ARBA" id="ARBA00022574"/>
    </source>
</evidence>
<feature type="repeat" description="WD" evidence="12">
    <location>
        <begin position="496"/>
        <end position="537"/>
    </location>
</feature>
<evidence type="ECO:0000256" key="11">
    <source>
        <dbReference type="HAMAP-Rule" id="MF_03029"/>
    </source>
</evidence>
<evidence type="ECO:0000256" key="3">
    <source>
        <dbReference type="ARBA" id="ARBA00022517"/>
    </source>
</evidence>
<keyword evidence="5 12" id="KW-0853">WD repeat</keyword>
<feature type="compositionally biased region" description="Basic residues" evidence="13">
    <location>
        <begin position="548"/>
        <end position="557"/>
    </location>
</feature>
<dbReference type="Gene3D" id="2.130.10.10">
    <property type="entry name" value="YVTN repeat-like/Quinoprotein amine dehydrogenase"/>
    <property type="match status" value="1"/>
</dbReference>
<comment type="subcellular location">
    <subcellularLocation>
        <location evidence="1">Membrane</location>
        <topology evidence="1">Multi-pass membrane protein</topology>
    </subcellularLocation>
    <subcellularLocation>
        <location evidence="11">Nucleus</location>
        <location evidence="11">Nucleolus</location>
    </subcellularLocation>
    <subcellularLocation>
        <location evidence="11">Nucleus</location>
        <location evidence="11">Nucleoplasm</location>
    </subcellularLocation>
</comment>
<feature type="transmembrane region" description="Helical" evidence="14">
    <location>
        <begin position="251"/>
        <end position="269"/>
    </location>
</feature>
<dbReference type="HAMAP" id="MF_03029">
    <property type="entry name" value="WDR12"/>
    <property type="match status" value="1"/>
</dbReference>
<feature type="compositionally biased region" description="Low complexity" evidence="13">
    <location>
        <begin position="275"/>
        <end position="289"/>
    </location>
</feature>
<evidence type="ECO:0000313" key="16">
    <source>
        <dbReference type="EMBL" id="KAK8379946.1"/>
    </source>
</evidence>
<dbReference type="GO" id="GO:0030687">
    <property type="term" value="C:preribosome, large subunit precursor"/>
    <property type="evidence" value="ECO:0007669"/>
    <property type="project" value="UniProtKB-UniRule"/>
</dbReference>
<comment type="similarity">
    <text evidence="2">Belongs to the unc-50 family.</text>
</comment>
<dbReference type="PANTHER" id="PTHR12841">
    <property type="entry name" value="PROTEIN UNC-50 HOMOLOG"/>
    <property type="match status" value="1"/>
</dbReference>
<evidence type="ECO:0000256" key="8">
    <source>
        <dbReference type="ARBA" id="ARBA00022989"/>
    </source>
</evidence>
<keyword evidence="3 11" id="KW-0690">Ribosome biogenesis</keyword>
<evidence type="ECO:0000256" key="9">
    <source>
        <dbReference type="ARBA" id="ARBA00023136"/>
    </source>
</evidence>
<evidence type="ECO:0000256" key="10">
    <source>
        <dbReference type="ARBA" id="ARBA00023242"/>
    </source>
</evidence>
<dbReference type="PRINTS" id="PR00320">
    <property type="entry name" value="GPROTEINBRPT"/>
</dbReference>
<evidence type="ECO:0000256" key="4">
    <source>
        <dbReference type="ARBA" id="ARBA00022552"/>
    </source>
</evidence>
<feature type="region of interest" description="Disordered" evidence="13">
    <location>
        <begin position="1"/>
        <end position="48"/>
    </location>
</feature>
<evidence type="ECO:0000313" key="17">
    <source>
        <dbReference type="Proteomes" id="UP001487740"/>
    </source>
</evidence>
<feature type="compositionally biased region" description="Low complexity" evidence="13">
    <location>
        <begin position="18"/>
        <end position="32"/>
    </location>
</feature>
<dbReference type="Pfam" id="PF05216">
    <property type="entry name" value="UNC-50"/>
    <property type="match status" value="1"/>
</dbReference>
<keyword evidence="4 11" id="KW-0698">rRNA processing</keyword>
<dbReference type="Pfam" id="PF00400">
    <property type="entry name" value="WD40"/>
    <property type="match status" value="6"/>
</dbReference>
<dbReference type="InterPro" id="IPR001680">
    <property type="entry name" value="WD40_rpt"/>
</dbReference>
<dbReference type="GO" id="GO:0005654">
    <property type="term" value="C:nucleoplasm"/>
    <property type="evidence" value="ECO:0007669"/>
    <property type="project" value="UniProtKB-SubCell"/>
</dbReference>
<feature type="transmembrane region" description="Helical" evidence="14">
    <location>
        <begin position="190"/>
        <end position="210"/>
    </location>
</feature>
<dbReference type="GO" id="GO:0005730">
    <property type="term" value="C:nucleolus"/>
    <property type="evidence" value="ECO:0007669"/>
    <property type="project" value="UniProtKB-SubCell"/>
</dbReference>
<dbReference type="InterPro" id="IPR028599">
    <property type="entry name" value="WDR12/Ytm1"/>
</dbReference>
<dbReference type="Pfam" id="PF08154">
    <property type="entry name" value="NLE"/>
    <property type="match status" value="1"/>
</dbReference>
<feature type="transmembrane region" description="Helical" evidence="14">
    <location>
        <begin position="137"/>
        <end position="162"/>
    </location>
</feature>
<comment type="caution">
    <text evidence="16">The sequence shown here is derived from an EMBL/GenBank/DDBJ whole genome shotgun (WGS) entry which is preliminary data.</text>
</comment>
<comment type="function">
    <text evidence="11">Required for maturation of ribosomal RNAs and formation of the large ribosomal subunit.</text>
</comment>
<feature type="repeat" description="WD" evidence="12">
    <location>
        <begin position="649"/>
        <end position="691"/>
    </location>
</feature>
<keyword evidence="10 11" id="KW-0539">Nucleus</keyword>
<dbReference type="GO" id="GO:0000463">
    <property type="term" value="P:maturation of LSU-rRNA from tricistronic rRNA transcript (SSU-rRNA, 5.8S rRNA, LSU-rRNA)"/>
    <property type="evidence" value="ECO:0007669"/>
    <property type="project" value="UniProtKB-UniRule"/>
</dbReference>
<keyword evidence="9 14" id="KW-0472">Membrane</keyword>
<dbReference type="EMBL" id="JARAKH010000043">
    <property type="protein sequence ID" value="KAK8379946.1"/>
    <property type="molecule type" value="Genomic_DNA"/>
</dbReference>
<feature type="domain" description="NLE" evidence="15">
    <location>
        <begin position="306"/>
        <end position="371"/>
    </location>
</feature>
<sequence>MSGIQKYQTSPPPSRIQSPTGSTTTTTSTTTPLAYRSASPTPSPATHRHDCMTAAAKRYKYLRRLLKFRQMDFEFAAWQMVYLFIAPQKVYRNFQYRKQTKAQFARDDPAFVVLLCLWLCVTSVGFALVLRLSVASFLTFLLYTVCVDTLAVGVVVATLLWVFTNKRLVKATCREQDVEWGYAFDVHLNAFFPPLLILHFFQLFLYHVFISQDWFVSRLFGNLLWVFAIGYYIYITFLGYSALPILQPPRVFLYALPLLPLLLVVTLAMRVRSSSNNNNNNNSNNSSSSMAEQRAGEETGEVEGSVLVKFVTKQDQFAVPGASVVVGANSNPNKLNEIVHAFIRQGSDPSRDLPRMEFVVEGQLLVGKLGDRLQESERSLEGVVEVEYLEKLPPPTPKDSLHHDDWVSAVQATDHWLLTGCYDNTLHLWSVQGLAEGQGDRAHRLTIPAHRAPVKAVAWVDTDGPLLSFISTSIDQTAVVWVWCSDTNAVECVSECHGHTQSVECVTVDEKKEYFATGSWDNLLKIWTTGNQKEKEEEENEGEEQEKKRRKAKKPQKKTPILTLAGHTESIGGVVWTGSGEVTTASWDHSLRVWDAEIGGVKSQAVGNCAFFCVSWSPLHRALLTGCADRHIRLYDPRDTEGSVVKQKFTSHSKWVPSVRWSSTAEHLFVSGSYDNLIKLWDVRSPRAPLYDLTGHEDKVLAVDWSNPKTTMSCKGVGVGEGNEIVGGREGERVAAMIVTSDDFLSRDISPRLAVRGLGEELFSDMDL</sequence>
<keyword evidence="6 14" id="KW-0812">Transmembrane</keyword>
<feature type="transmembrane region" description="Helical" evidence="14">
    <location>
        <begin position="222"/>
        <end position="245"/>
    </location>
</feature>